<evidence type="ECO:0000313" key="6">
    <source>
        <dbReference type="Proteomes" id="UP000248857"/>
    </source>
</evidence>
<dbReference type="GO" id="GO:0007155">
    <property type="term" value="P:cell adhesion"/>
    <property type="evidence" value="ECO:0007669"/>
    <property type="project" value="InterPro"/>
</dbReference>
<evidence type="ECO:0000256" key="3">
    <source>
        <dbReference type="ARBA" id="ARBA00022801"/>
    </source>
</evidence>
<evidence type="ECO:0000313" key="5">
    <source>
        <dbReference type="EMBL" id="PZD73390.1"/>
    </source>
</evidence>
<evidence type="ECO:0000256" key="4">
    <source>
        <dbReference type="ARBA" id="ARBA00023180"/>
    </source>
</evidence>
<keyword evidence="3" id="KW-0378">Hydrolase</keyword>
<dbReference type="GO" id="GO:0008305">
    <property type="term" value="C:integrin complex"/>
    <property type="evidence" value="ECO:0007669"/>
    <property type="project" value="InterPro"/>
</dbReference>
<dbReference type="Gene3D" id="2.130.10.130">
    <property type="entry name" value="Integrin alpha, N-terminal"/>
    <property type="match status" value="7"/>
</dbReference>
<dbReference type="PROSITE" id="PS51470">
    <property type="entry name" value="FG_GAP"/>
    <property type="match status" value="6"/>
</dbReference>
<dbReference type="SUPFAM" id="SSF51120">
    <property type="entry name" value="beta-Roll"/>
    <property type="match status" value="2"/>
</dbReference>
<keyword evidence="2" id="KW-0677">Repeat</keyword>
<dbReference type="InterPro" id="IPR011049">
    <property type="entry name" value="Serralysin-like_metalloprot_C"/>
</dbReference>
<dbReference type="GO" id="GO:0016787">
    <property type="term" value="F:hydrolase activity"/>
    <property type="evidence" value="ECO:0007669"/>
    <property type="project" value="UniProtKB-KW"/>
</dbReference>
<dbReference type="EMBL" id="PQWO01000005">
    <property type="protein sequence ID" value="PZD73390.1"/>
    <property type="molecule type" value="Genomic_DNA"/>
</dbReference>
<comment type="caution">
    <text evidence="5">The sequence shown here is derived from an EMBL/GenBank/DDBJ whole genome shotgun (WGS) entry which is preliminary data.</text>
</comment>
<dbReference type="Proteomes" id="UP000248857">
    <property type="component" value="Unassembled WGS sequence"/>
</dbReference>
<dbReference type="InterPro" id="IPR000413">
    <property type="entry name" value="Integrin_alpha"/>
</dbReference>
<dbReference type="Gene3D" id="2.150.10.10">
    <property type="entry name" value="Serralysin-like metalloprotease, C-terminal"/>
    <property type="match status" value="3"/>
</dbReference>
<keyword evidence="4" id="KW-0325">Glycoprotein</keyword>
<evidence type="ECO:0000256" key="2">
    <source>
        <dbReference type="ARBA" id="ARBA00022737"/>
    </source>
</evidence>
<dbReference type="Pfam" id="PF17963">
    <property type="entry name" value="Big_9"/>
    <property type="match status" value="1"/>
</dbReference>
<name>A0A2W1JIT9_9CYAN</name>
<accession>A0A2W1JIT9</accession>
<dbReference type="OrthoDB" id="557506at2"/>
<dbReference type="PRINTS" id="PR00313">
    <property type="entry name" value="CABNDNGRPT"/>
</dbReference>
<dbReference type="InterPro" id="IPR018511">
    <property type="entry name" value="Hemolysin-typ_Ca-bd_CS"/>
</dbReference>
<dbReference type="SUPFAM" id="SSF69318">
    <property type="entry name" value="Integrin alpha N-terminal domain"/>
    <property type="match status" value="3"/>
</dbReference>
<gene>
    <name evidence="5" type="primary">ltxA_9</name>
    <name evidence="5" type="ORF">C1752_01926</name>
</gene>
<sequence length="1659" mass="168430">MDSIIIQASDLDGSNGFIISGINTNDQTGFSVSAAGDFNGDGIGDLIIGAPAANAQNSLGKSYVVFGQSTGFNASLDLATLDGSNGFVLNGVEAGDYSGFAVSSADVNGDGFDDVIIGSSGPYFNAPGAKTHVVFGQAGPFSANVDLSDLDGSNGFLFNGNVVANFPGTSVRGAGDINGDGLEDVIIGASGANDDVGESYVIFGQTEAFSASFGVSDLNGSNGFVINGTTTRGNFGWSVSGAGDVNGDGFDDLIIGAISGGRGGRGRSHIVFGQAAAFAPTFDITSLNGTNGFVLTDGGSFSVSSAGDINNDGFDDFVVGARDDGEDGRSYVIFGDAEIGASGSLSLTALNGSNGFAINGSSTFSGESGYSVSGIGDVNGDGIDDLLIGDPSADPDNGSLLGILEGQSYVVFGRTDGFSASLDLAALSGDEGFVIDGTDAYDNLGFSVSGAGDVNGDGINDIIVGAPGADVSNGQGSEVGEGYVIFGNAAPQLDLNGGSTGINFEAVFEGNAVAIANHFNLSLTDPNNTSLVGATIEITNAINGAAEGLAVDTQGTNITASYDAETGTLTLTGEDTVTQYQQALRTLTYNNSVANANTTDRLIEVTVDDGGAFSNVSAIATATVTFAPDLPNLLPNATDDNITTANSGPITIDLLANDSDPNADAIKVVEIDTSNTRGAVSLNDEGTVTYNPPPAFAAIPPGISLTDSFGYTIEDDLGGQSTATATLTVAGSTIPSTLDLANLNGNNGFTINGVSAEDYTGHSVSSAGDINGDGFDDVIIGESEFKRGYSDRFRSGKSYVVFGNQQTFEPALDLSNLDGSNGFVLDGIAVGPRGLAVSDAGDINGDGLDDLLIGAPNAGPNPGSDGAAFSGQAYVVFGTTEGFAPNVDLPGLNGQNGFIINSMGDYDLLGTSVSNAGDVNGDGIDDLIVGPLRSDQYYSGESYVIFGRTEGFSSTLSLADLNGNNGFIINSNGRELYDASVSSARDINGDGIDDVVIGAPNGDPNDLVTSNGIGQSFVVFGSSEDFSTRLNVDDLNGSNGFVLNGFAVNGEVGTAVGRAGDINGDGIEDLAIGAPETVFLDGSRPNRAGQTYIIFGTTAGFASDLSLADLDGSNGFTINGTNSGDMLGTSVSSAGDINGDGIEDLLLGAPNGGTRANSYGYGRRAASEPGTSYVIFGDAAGFDASLDVADLDGSNGLKIPGIAAGDGAGESVSSAGDIDGDGLDDLIIGAPFAGPSITRTISTYDGSTFETTYSNSRGESYVIFGNVAPELDLNGSESGIDFVTTFDGSRAASLGRDLSLSDNKNRLIGATVFITNPVDSEAEVLAAQVEGTNISATYAADSGILTLSGEDTIENYRQVLQTVTYSNTSNNPDTTDRTIQFVVNDGSHFNNFSTVATATITFESLNQIDGTNTNDQLVGTRDADRIIGFGGNDFITGRSGNDRLAGRSGNDRVFGEQGNDILNGNRGDDLLNGGSGNDLLRAGKGKDKLFGSRGDDILQGHDGDDFLSGGLGNDSLNGGSGLDLLSGGSGDDFLKGFKGDDRLFGGVGDDTLRGGNGVDLLQGGQGNDRLDGGFGDDSLFGGAGVDQFVLRAGDGKDTIFDYQDGIDSLGLDGLDFTDLEILQGAGQTTIQIQETQKTLAILQNVQASIIEDTDFTVLT</sequence>
<dbReference type="GO" id="GO:0005509">
    <property type="term" value="F:calcium ion binding"/>
    <property type="evidence" value="ECO:0007669"/>
    <property type="project" value="InterPro"/>
</dbReference>
<keyword evidence="1" id="KW-0732">Signal</keyword>
<dbReference type="Pfam" id="PF00353">
    <property type="entry name" value="HemolysinCabind"/>
    <property type="match status" value="5"/>
</dbReference>
<evidence type="ECO:0000256" key="1">
    <source>
        <dbReference type="ARBA" id="ARBA00022729"/>
    </source>
</evidence>
<dbReference type="PANTHER" id="PTHR23221">
    <property type="entry name" value="GLYCOSYLPHOSPHATIDYLINOSITOL PHOSPHOLIPASE D"/>
    <property type="match status" value="1"/>
</dbReference>
<dbReference type="SMART" id="SM00191">
    <property type="entry name" value="Int_alpha"/>
    <property type="match status" value="14"/>
</dbReference>
<dbReference type="PROSITE" id="PS00330">
    <property type="entry name" value="HEMOLYSIN_CALCIUM"/>
    <property type="match status" value="3"/>
</dbReference>
<dbReference type="PRINTS" id="PR01185">
    <property type="entry name" value="INTEGRINA"/>
</dbReference>
<organism evidence="5 6">
    <name type="scientific">Acaryochloris thomasi RCC1774</name>
    <dbReference type="NCBI Taxonomy" id="1764569"/>
    <lineage>
        <taxon>Bacteria</taxon>
        <taxon>Bacillati</taxon>
        <taxon>Cyanobacteriota</taxon>
        <taxon>Cyanophyceae</taxon>
        <taxon>Acaryochloridales</taxon>
        <taxon>Acaryochloridaceae</taxon>
        <taxon>Acaryochloris</taxon>
        <taxon>Acaryochloris thomasi</taxon>
    </lineage>
</organism>
<dbReference type="PANTHER" id="PTHR23221:SF7">
    <property type="entry name" value="PHOSPHATIDYLINOSITOL-GLYCAN-SPECIFIC PHOSPHOLIPASE D"/>
    <property type="match status" value="1"/>
</dbReference>
<dbReference type="InterPro" id="IPR001343">
    <property type="entry name" value="Hemolysn_Ca-bd"/>
</dbReference>
<dbReference type="Pfam" id="PF01839">
    <property type="entry name" value="FG-GAP"/>
    <property type="match status" value="13"/>
</dbReference>
<protein>
    <submittedName>
        <fullName evidence="5">Leukotoxin</fullName>
    </submittedName>
</protein>
<keyword evidence="6" id="KW-1185">Reference proteome</keyword>
<dbReference type="InterPro" id="IPR013517">
    <property type="entry name" value="FG-GAP"/>
</dbReference>
<dbReference type="InterPro" id="IPR028994">
    <property type="entry name" value="Integrin_alpha_N"/>
</dbReference>
<dbReference type="RefSeq" id="WP_110985898.1">
    <property type="nucleotide sequence ID" value="NZ_CAWNWM010000005.1"/>
</dbReference>
<proteinExistence type="predicted"/>
<reference evidence="5 6" key="1">
    <citation type="journal article" date="2018" name="Sci. Rep.">
        <title>A novel species of the marine cyanobacterium Acaryochloris with a unique pigment content and lifestyle.</title>
        <authorList>
            <person name="Partensky F."/>
            <person name="Six C."/>
            <person name="Ratin M."/>
            <person name="Garczarek L."/>
            <person name="Vaulot D."/>
            <person name="Probert I."/>
            <person name="Calteau A."/>
            <person name="Gourvil P."/>
            <person name="Marie D."/>
            <person name="Grebert T."/>
            <person name="Bouchier C."/>
            <person name="Le Panse S."/>
            <person name="Gachenot M."/>
            <person name="Rodriguez F."/>
            <person name="Garrido J.L."/>
        </authorList>
    </citation>
    <scope>NUCLEOTIDE SEQUENCE [LARGE SCALE GENOMIC DNA]</scope>
    <source>
        <strain evidence="5 6">RCC1774</strain>
    </source>
</reference>
<dbReference type="InterPro" id="IPR013519">
    <property type="entry name" value="Int_alpha_beta-p"/>
</dbReference>